<evidence type="ECO:0000256" key="1">
    <source>
        <dbReference type="SAM" id="Phobius"/>
    </source>
</evidence>
<feature type="transmembrane region" description="Helical" evidence="1">
    <location>
        <begin position="12"/>
        <end position="34"/>
    </location>
</feature>
<sequence length="125" mass="13387">MRRRLIAPRQERGLTLLELVVAILVLSVATLGTYRVMGDAGDQIGQERERMLAQIVAANQIRLLRLAIVTDAPEPAPRAQIGPYGFALETTTERTAGGLLQVTVTARADSGPGAHLVSYLPASGR</sequence>
<proteinExistence type="predicted"/>
<dbReference type="Pfam" id="PF07963">
    <property type="entry name" value="N_methyl"/>
    <property type="match status" value="1"/>
</dbReference>
<keyword evidence="3" id="KW-1185">Reference proteome</keyword>
<dbReference type="STRING" id="639004.SAMN04488239_11813"/>
<dbReference type="InterPro" id="IPR012902">
    <property type="entry name" value="N_methyl_site"/>
</dbReference>
<keyword evidence="1" id="KW-1133">Transmembrane helix</keyword>
<keyword evidence="1" id="KW-0472">Membrane</keyword>
<dbReference type="NCBIfam" id="TIGR02532">
    <property type="entry name" value="IV_pilin_GFxxxE"/>
    <property type="match status" value="1"/>
</dbReference>
<keyword evidence="1" id="KW-0812">Transmembrane</keyword>
<evidence type="ECO:0000313" key="3">
    <source>
        <dbReference type="Proteomes" id="UP000199628"/>
    </source>
</evidence>
<protein>
    <submittedName>
        <fullName evidence="2">Prepilin-type N-terminal cleavage/methylation domain-containing protein</fullName>
    </submittedName>
</protein>
<dbReference type="EMBL" id="FMZV01000018">
    <property type="protein sequence ID" value="SDE37523.1"/>
    <property type="molecule type" value="Genomic_DNA"/>
</dbReference>
<name>A0A1G7CE48_9RHOB</name>
<accession>A0A1G7CE48</accession>
<gene>
    <name evidence="2" type="ORF">SAMN04488239_11813</name>
</gene>
<reference evidence="3" key="1">
    <citation type="submission" date="2016-10" db="EMBL/GenBank/DDBJ databases">
        <authorList>
            <person name="Varghese N."/>
            <person name="Submissions S."/>
        </authorList>
    </citation>
    <scope>NUCLEOTIDE SEQUENCE [LARGE SCALE GENOMIC DNA]</scope>
    <source>
        <strain evidence="3">CGMCC 1.9108</strain>
    </source>
</reference>
<evidence type="ECO:0000313" key="2">
    <source>
        <dbReference type="EMBL" id="SDE37523.1"/>
    </source>
</evidence>
<dbReference type="AlphaFoldDB" id="A0A1G7CE48"/>
<organism evidence="2 3">
    <name type="scientific">Ruegeria marina</name>
    <dbReference type="NCBI Taxonomy" id="639004"/>
    <lineage>
        <taxon>Bacteria</taxon>
        <taxon>Pseudomonadati</taxon>
        <taxon>Pseudomonadota</taxon>
        <taxon>Alphaproteobacteria</taxon>
        <taxon>Rhodobacterales</taxon>
        <taxon>Roseobacteraceae</taxon>
        <taxon>Ruegeria</taxon>
    </lineage>
</organism>
<dbReference type="Proteomes" id="UP000199628">
    <property type="component" value="Unassembled WGS sequence"/>
</dbReference>